<dbReference type="Gene3D" id="2.60.120.260">
    <property type="entry name" value="Galactose-binding domain-like"/>
    <property type="match status" value="1"/>
</dbReference>
<comment type="caution">
    <text evidence="2">The sequence shown here is derived from an EMBL/GenBank/DDBJ whole genome shotgun (WGS) entry which is preliminary data.</text>
</comment>
<dbReference type="SMART" id="SM00710">
    <property type="entry name" value="PbH1"/>
    <property type="match status" value="9"/>
</dbReference>
<dbReference type="InterPro" id="IPR012334">
    <property type="entry name" value="Pectin_lyas_fold"/>
</dbReference>
<protein>
    <recommendedName>
        <fullName evidence="1">Right handed beta helix domain-containing protein</fullName>
    </recommendedName>
</protein>
<feature type="domain" description="Right handed beta helix" evidence="1">
    <location>
        <begin position="319"/>
        <end position="488"/>
    </location>
</feature>
<feature type="non-terminal residue" evidence="2">
    <location>
        <position position="942"/>
    </location>
</feature>
<dbReference type="SUPFAM" id="SSF51126">
    <property type="entry name" value="Pectin lyase-like"/>
    <property type="match status" value="1"/>
</dbReference>
<dbReference type="InterPro" id="IPR039448">
    <property type="entry name" value="Beta_helix"/>
</dbReference>
<proteinExistence type="predicted"/>
<dbReference type="PANTHER" id="PTHR36453">
    <property type="entry name" value="SECRETED PROTEIN-RELATED"/>
    <property type="match status" value="1"/>
</dbReference>
<feature type="non-terminal residue" evidence="2">
    <location>
        <position position="1"/>
    </location>
</feature>
<dbReference type="InterPro" id="IPR011050">
    <property type="entry name" value="Pectin_lyase_fold/virulence"/>
</dbReference>
<name>A0A0F9JHR5_9ZZZZ</name>
<reference evidence="2" key="1">
    <citation type="journal article" date="2015" name="Nature">
        <title>Complex archaea that bridge the gap between prokaryotes and eukaryotes.</title>
        <authorList>
            <person name="Spang A."/>
            <person name="Saw J.H."/>
            <person name="Jorgensen S.L."/>
            <person name="Zaremba-Niedzwiedzka K."/>
            <person name="Martijn J."/>
            <person name="Lind A.E."/>
            <person name="van Eijk R."/>
            <person name="Schleper C."/>
            <person name="Guy L."/>
            <person name="Ettema T.J."/>
        </authorList>
    </citation>
    <scope>NUCLEOTIDE SEQUENCE</scope>
</reference>
<dbReference type="Pfam" id="PF13229">
    <property type="entry name" value="Beta_helix"/>
    <property type="match status" value="1"/>
</dbReference>
<evidence type="ECO:0000313" key="2">
    <source>
        <dbReference type="EMBL" id="KKM05276.1"/>
    </source>
</evidence>
<dbReference type="InterPro" id="IPR006626">
    <property type="entry name" value="PbH1"/>
</dbReference>
<dbReference type="EMBL" id="LAZR01016258">
    <property type="protein sequence ID" value="KKM05276.1"/>
    <property type="molecule type" value="Genomic_DNA"/>
</dbReference>
<dbReference type="PANTHER" id="PTHR36453:SF1">
    <property type="entry name" value="RIGHT HANDED BETA HELIX DOMAIN-CONTAINING PROTEIN"/>
    <property type="match status" value="1"/>
</dbReference>
<dbReference type="Gene3D" id="2.160.20.10">
    <property type="entry name" value="Single-stranded right-handed beta-helix, Pectin lyase-like"/>
    <property type="match status" value="2"/>
</dbReference>
<accession>A0A0F9JHR5</accession>
<dbReference type="AlphaFoldDB" id="A0A0F9JHR5"/>
<organism evidence="2">
    <name type="scientific">marine sediment metagenome</name>
    <dbReference type="NCBI Taxonomy" id="412755"/>
    <lineage>
        <taxon>unclassified sequences</taxon>
        <taxon>metagenomes</taxon>
        <taxon>ecological metagenomes</taxon>
    </lineage>
</organism>
<evidence type="ECO:0000259" key="1">
    <source>
        <dbReference type="Pfam" id="PF13229"/>
    </source>
</evidence>
<gene>
    <name evidence="2" type="ORF">LCGC14_1755760</name>
</gene>
<sequence length="942" mass="103618">DTNKEYLNIPIDGSTIPSAHYRSNVTKTIIQTNNNSDSIPEIRGDVNTNTTNITSNDADILINSTQLQDSLPWYPTAQLVENTPKTYYVSPNGSDTNDGSLDSPWLTIAKVTSSMGSFIGRDRVAFQGGGVYNDAMLRITSDSLTITSYGSGDKPVISALQTLTSPSSEGGGVYSYSTTDRIMQVFQDGEYLYPSRFPDSRDTTALYISDIAANTFTDTIDLADITPGAIIHIKNQRWTMAHLDIDSYGVGGAARDTIVYDNSFGSHTPSANYGYYITGVTSEIDDGEWSYNTDEDKLYIDLLRGDLTAEITATNIDTCINILADFITIENIEVRGANDVGIGLESTGDFFIDNVDFYYCNRYAIHSQDFEPSSVTVKNCSFYYGGAKAIRFVDANNVVVQDNFVFGHGTWIGNGDIYGNGKLADGYGDAFNFWSCDGVVVRNNVFEQVARSAIFTQRASNTRTLIESNDIHRTMLFSGDGGAIYTDNDKAVDSAWDTIRNNTIIRSYGSFKGNINTIRASDGIPESYGIYLDEAEGTGAFWASKYVLQGNKIDSVGKGIFLHEVDSIYVIDNEISNVESGIILVDYNSGLACEGEGVFIYRNVIRKYLQWPMRWADFDDAANTYPYLDYNVVIGQSERDREEDVYFYTDNTTQEDDWNLWQWRTENSDTAAMNSVHLNNETQYKKYGSAGVAITKTHYSALLSMPELHVNANASADGINSTETNGTAGFTNNGLLTFDSQTSQTNAGTYAMHFVANSDGDRAYVDLSAAPFNIALGDHFIISFDIRHVGSGDAWVASLRSSNFGIALANEPTRLVDLINTETAWQTITNEFVATSDMVFLVIRENSGSDDGGVYFDNLSIKEIWNNESPEYDPRWENITVTGIIYVIDATGNDTLLIYDDGDTARIFSNNNPIKIGEGSLVVGTDGNVGIGESSPLDILHV</sequence>